<evidence type="ECO:0000256" key="7">
    <source>
        <dbReference type="SAM" id="Phobius"/>
    </source>
</evidence>
<feature type="coiled-coil region" evidence="5">
    <location>
        <begin position="68"/>
        <end position="110"/>
    </location>
</feature>
<dbReference type="EMBL" id="UGHV01000001">
    <property type="protein sequence ID" value="STO96725.1"/>
    <property type="molecule type" value="Genomic_DNA"/>
</dbReference>
<evidence type="ECO:0000313" key="9">
    <source>
        <dbReference type="Proteomes" id="UP000254841"/>
    </source>
</evidence>
<name>A0A377J346_9HELI</name>
<dbReference type="OrthoDB" id="5352014at2"/>
<dbReference type="GO" id="GO:0006310">
    <property type="term" value="P:DNA recombination"/>
    <property type="evidence" value="ECO:0007669"/>
    <property type="project" value="UniProtKB-KW"/>
</dbReference>
<keyword evidence="3 5" id="KW-0175">Coiled coil</keyword>
<keyword evidence="7" id="KW-0812">Transmembrane</keyword>
<comment type="function">
    <text evidence="1">Involved in DNA recombination.</text>
</comment>
<dbReference type="Pfam" id="PF02646">
    <property type="entry name" value="RmuC"/>
    <property type="match status" value="1"/>
</dbReference>
<evidence type="ECO:0000313" key="8">
    <source>
        <dbReference type="EMBL" id="STO96725.1"/>
    </source>
</evidence>
<keyword evidence="4" id="KW-0233">DNA recombination</keyword>
<dbReference type="PANTHER" id="PTHR30563">
    <property type="entry name" value="DNA RECOMBINATION PROTEIN RMUC"/>
    <property type="match status" value="1"/>
</dbReference>
<dbReference type="AlphaFoldDB" id="A0A377J346"/>
<evidence type="ECO:0000256" key="4">
    <source>
        <dbReference type="ARBA" id="ARBA00023172"/>
    </source>
</evidence>
<feature type="compositionally biased region" description="Acidic residues" evidence="6">
    <location>
        <begin position="460"/>
        <end position="470"/>
    </location>
</feature>
<evidence type="ECO:0000256" key="6">
    <source>
        <dbReference type="SAM" id="MobiDB-lite"/>
    </source>
</evidence>
<proteinExistence type="inferred from homology"/>
<evidence type="ECO:0000256" key="1">
    <source>
        <dbReference type="ARBA" id="ARBA00003416"/>
    </source>
</evidence>
<evidence type="ECO:0000256" key="5">
    <source>
        <dbReference type="SAM" id="Coils"/>
    </source>
</evidence>
<feature type="compositionally biased region" description="Basic and acidic residues" evidence="6">
    <location>
        <begin position="440"/>
        <end position="459"/>
    </location>
</feature>
<comment type="similarity">
    <text evidence="2">Belongs to the RmuC family.</text>
</comment>
<feature type="compositionally biased region" description="Polar residues" evidence="6">
    <location>
        <begin position="429"/>
        <end position="439"/>
    </location>
</feature>
<gene>
    <name evidence="8" type="primary">rumC</name>
    <name evidence="8" type="ORF">NCTC12410_00541</name>
</gene>
<protein>
    <submittedName>
        <fullName evidence="8">DNA recombination protein</fullName>
    </submittedName>
</protein>
<dbReference type="PANTHER" id="PTHR30563:SF0">
    <property type="entry name" value="DNA RECOMBINATION PROTEIN RMUC"/>
    <property type="match status" value="1"/>
</dbReference>
<evidence type="ECO:0000256" key="2">
    <source>
        <dbReference type="ARBA" id="ARBA00009840"/>
    </source>
</evidence>
<accession>A0A377J346</accession>
<dbReference type="Proteomes" id="UP000254841">
    <property type="component" value="Unassembled WGS sequence"/>
</dbReference>
<keyword evidence="7" id="KW-0472">Membrane</keyword>
<dbReference type="InterPro" id="IPR003798">
    <property type="entry name" value="DNA_recombination_RmuC"/>
</dbReference>
<feature type="transmembrane region" description="Helical" evidence="7">
    <location>
        <begin position="6"/>
        <end position="24"/>
    </location>
</feature>
<keyword evidence="7" id="KW-1133">Transmembrane helix</keyword>
<dbReference type="RefSeq" id="WP_115011032.1">
    <property type="nucleotide sequence ID" value="NZ_UGHV01000001.1"/>
</dbReference>
<organism evidence="8 9">
    <name type="scientific">Helicobacter canis</name>
    <dbReference type="NCBI Taxonomy" id="29419"/>
    <lineage>
        <taxon>Bacteria</taxon>
        <taxon>Pseudomonadati</taxon>
        <taxon>Campylobacterota</taxon>
        <taxon>Epsilonproteobacteria</taxon>
        <taxon>Campylobacterales</taxon>
        <taxon>Helicobacteraceae</taxon>
        <taxon>Helicobacter</taxon>
    </lineage>
</organism>
<reference evidence="8 9" key="1">
    <citation type="submission" date="2018-06" db="EMBL/GenBank/DDBJ databases">
        <authorList>
            <consortium name="Pathogen Informatics"/>
            <person name="Doyle S."/>
        </authorList>
    </citation>
    <scope>NUCLEOTIDE SEQUENCE [LARGE SCALE GENOMIC DNA]</scope>
    <source>
        <strain evidence="8 9">NCTC12410</strain>
    </source>
</reference>
<evidence type="ECO:0000256" key="3">
    <source>
        <dbReference type="ARBA" id="ARBA00023054"/>
    </source>
</evidence>
<feature type="region of interest" description="Disordered" evidence="6">
    <location>
        <begin position="424"/>
        <end position="470"/>
    </location>
</feature>
<sequence>MTLLDSILLIALFGLGGVGALLYARFIAAQKALHLSETLRQEDRLKTQALESTAKSLESSHIQALQEIASLKAMLNTANKRFQEQRAESARQKTELQDKYEQDLSKLEAQYKLSLSTLQSELAKHLELQKTALLNENKLALTKDSKAILDEVFTPLKQRVEEYQKNLLQNEAKLKENIDNAFKYSQEMSKSAQELGRILKGDKKLRGNFGELQLKRVFESSGLIQGRQYSLQEQLHTQGGRYIPDAIVSLDEKRKIIIDAKFPLPNAVTCDDETEINTQEIAQNLKARIDELASKPYKDIENAYDFVLLFIPYNNILDLALEADSSLYDYAYSKQIYLTTPHTLFMALKTIAITWQHIQSDKNIKQAFDEIGKFYDKFADVCSDFDKMARGLQSAQSAAKDMNTKLRGKGGLESRFDRLKALGAKTKKSIPQSKSLNHTSHSDDISDEPRERVSEGEREGECDEGEDKQE</sequence>